<dbReference type="NCBIfam" id="NF006078">
    <property type="entry name" value="PRK08224.1"/>
    <property type="match status" value="1"/>
</dbReference>
<feature type="domain" description="ATP-dependent DNA ligase family profile" evidence="5">
    <location>
        <begin position="86"/>
        <end position="210"/>
    </location>
</feature>
<name>A0A6G7Y5T8_9ACTN</name>
<dbReference type="GO" id="GO:0005524">
    <property type="term" value="F:ATP binding"/>
    <property type="evidence" value="ECO:0007669"/>
    <property type="project" value="InterPro"/>
</dbReference>
<evidence type="ECO:0000256" key="2">
    <source>
        <dbReference type="ARBA" id="ARBA00012727"/>
    </source>
</evidence>
<dbReference type="InterPro" id="IPR044119">
    <property type="entry name" value="Adenylation_LigC-like"/>
</dbReference>
<dbReference type="Gene3D" id="2.40.50.140">
    <property type="entry name" value="Nucleic acid-binding proteins"/>
    <property type="match status" value="1"/>
</dbReference>
<gene>
    <name evidence="6" type="ORF">G7070_06680</name>
</gene>
<sequence>MSYEPKWDGFRCIAARDGDTVALWSRSRKPLTDYFPEVAAACRRWLPEQAVVDGEIIVRSGEPGAERLDWEALSVRIHPAAKRVRQLVQSTPAELVTFDLLALADLDLMPLPQRQRREALLTLLGDAPRDSGLHVTRATDDPELAADWFTHFEGAGLDGVMIKPTDAPYSPGARTMMKLKHARTAEAVIIGFSRSRTGHGVGSLHLGLYDDGVLLPVGGIGAFPDAARGVFEEILEPLLLPEDEAHDAPRPSAVSRLGPRDFVPLRPVLVVELAYDQLEGKRFRNSAQFVRWRPDRDPESCRLDQLEAVPGYDLDAVLRP</sequence>
<dbReference type="CDD" id="cd07905">
    <property type="entry name" value="Adenylation_DNA_ligase_LigC"/>
    <property type="match status" value="1"/>
</dbReference>
<protein>
    <recommendedName>
        <fullName evidence="2">DNA ligase (ATP)</fullName>
        <ecNumber evidence="2">6.5.1.1</ecNumber>
    </recommendedName>
</protein>
<keyword evidence="7" id="KW-1185">Reference proteome</keyword>
<dbReference type="Gene3D" id="3.30.470.30">
    <property type="entry name" value="DNA ligase/mRNA capping enzyme"/>
    <property type="match status" value="1"/>
</dbReference>
<evidence type="ECO:0000256" key="1">
    <source>
        <dbReference type="ARBA" id="ARBA00007572"/>
    </source>
</evidence>
<evidence type="ECO:0000256" key="3">
    <source>
        <dbReference type="ARBA" id="ARBA00022598"/>
    </source>
</evidence>
<evidence type="ECO:0000313" key="6">
    <source>
        <dbReference type="EMBL" id="QIK72008.1"/>
    </source>
</evidence>
<dbReference type="PANTHER" id="PTHR45674:SF4">
    <property type="entry name" value="DNA LIGASE 1"/>
    <property type="match status" value="1"/>
</dbReference>
<dbReference type="PROSITE" id="PS50160">
    <property type="entry name" value="DNA_LIGASE_A3"/>
    <property type="match status" value="1"/>
</dbReference>
<dbReference type="AlphaFoldDB" id="A0A6G7Y5T8"/>
<dbReference type="Pfam" id="PF01068">
    <property type="entry name" value="DNA_ligase_A_M"/>
    <property type="match status" value="1"/>
</dbReference>
<proteinExistence type="inferred from homology"/>
<dbReference type="SUPFAM" id="SSF56091">
    <property type="entry name" value="DNA ligase/mRNA capping enzyme, catalytic domain"/>
    <property type="match status" value="1"/>
</dbReference>
<organism evidence="6 7">
    <name type="scientific">Propioniciclava coleopterorum</name>
    <dbReference type="NCBI Taxonomy" id="2714937"/>
    <lineage>
        <taxon>Bacteria</taxon>
        <taxon>Bacillati</taxon>
        <taxon>Actinomycetota</taxon>
        <taxon>Actinomycetes</taxon>
        <taxon>Propionibacteriales</taxon>
        <taxon>Propionibacteriaceae</taxon>
        <taxon>Propioniciclava</taxon>
    </lineage>
</organism>
<dbReference type="InterPro" id="IPR012310">
    <property type="entry name" value="DNA_ligase_ATP-dep_cent"/>
</dbReference>
<dbReference type="Pfam" id="PF04679">
    <property type="entry name" value="DNA_ligase_A_C"/>
    <property type="match status" value="1"/>
</dbReference>
<dbReference type="EC" id="6.5.1.1" evidence="2"/>
<dbReference type="PROSITE" id="PS00697">
    <property type="entry name" value="DNA_LIGASE_A1"/>
    <property type="match status" value="1"/>
</dbReference>
<dbReference type="InterPro" id="IPR012340">
    <property type="entry name" value="NA-bd_OB-fold"/>
</dbReference>
<dbReference type="Proteomes" id="UP000501058">
    <property type="component" value="Chromosome"/>
</dbReference>
<comment type="similarity">
    <text evidence="1">Belongs to the ATP-dependent DNA ligase family.</text>
</comment>
<dbReference type="SUPFAM" id="SSF50249">
    <property type="entry name" value="Nucleic acid-binding proteins"/>
    <property type="match status" value="1"/>
</dbReference>
<reference evidence="6 7" key="1">
    <citation type="submission" date="2020-03" db="EMBL/GenBank/DDBJ databases">
        <title>Propioniciclava sp. nov., isolated from Hydrophilus acuminatus.</title>
        <authorList>
            <person name="Hyun D.-W."/>
            <person name="Bae J.-W."/>
        </authorList>
    </citation>
    <scope>NUCLEOTIDE SEQUENCE [LARGE SCALE GENOMIC DNA]</scope>
    <source>
        <strain evidence="6 7">HDW11</strain>
    </source>
</reference>
<dbReference type="RefSeq" id="WP_166232951.1">
    <property type="nucleotide sequence ID" value="NZ_CP049865.1"/>
</dbReference>
<dbReference type="InterPro" id="IPR012309">
    <property type="entry name" value="DNA_ligase_ATP-dep_C"/>
</dbReference>
<dbReference type="InterPro" id="IPR050191">
    <property type="entry name" value="ATP-dep_DNA_ligase"/>
</dbReference>
<dbReference type="KEGG" id="prv:G7070_06680"/>
<comment type="catalytic activity">
    <reaction evidence="4">
        <text>ATP + (deoxyribonucleotide)n-3'-hydroxyl + 5'-phospho-(deoxyribonucleotide)m = (deoxyribonucleotide)n+m + AMP + diphosphate.</text>
        <dbReference type="EC" id="6.5.1.1"/>
    </reaction>
</comment>
<evidence type="ECO:0000259" key="5">
    <source>
        <dbReference type="PROSITE" id="PS50160"/>
    </source>
</evidence>
<evidence type="ECO:0000313" key="7">
    <source>
        <dbReference type="Proteomes" id="UP000501058"/>
    </source>
</evidence>
<keyword evidence="3 6" id="KW-0436">Ligase</keyword>
<dbReference type="PANTHER" id="PTHR45674">
    <property type="entry name" value="DNA LIGASE 1/3 FAMILY MEMBER"/>
    <property type="match status" value="1"/>
</dbReference>
<dbReference type="GO" id="GO:0006310">
    <property type="term" value="P:DNA recombination"/>
    <property type="evidence" value="ECO:0007669"/>
    <property type="project" value="InterPro"/>
</dbReference>
<dbReference type="GO" id="GO:0003910">
    <property type="term" value="F:DNA ligase (ATP) activity"/>
    <property type="evidence" value="ECO:0007669"/>
    <property type="project" value="UniProtKB-EC"/>
</dbReference>
<dbReference type="InterPro" id="IPR016059">
    <property type="entry name" value="DNA_ligase_ATP-dep_CS"/>
</dbReference>
<accession>A0A6G7Y5T8</accession>
<dbReference type="EMBL" id="CP049865">
    <property type="protein sequence ID" value="QIK72008.1"/>
    <property type="molecule type" value="Genomic_DNA"/>
</dbReference>
<dbReference type="GO" id="GO:0006281">
    <property type="term" value="P:DNA repair"/>
    <property type="evidence" value="ECO:0007669"/>
    <property type="project" value="InterPro"/>
</dbReference>
<evidence type="ECO:0000256" key="4">
    <source>
        <dbReference type="ARBA" id="ARBA00034003"/>
    </source>
</evidence>